<accession>A0A1L7WUK4</accession>
<name>A0A1L7WUK4_9HELO</name>
<dbReference type="SUPFAM" id="SSF51735">
    <property type="entry name" value="NAD(P)-binding Rossmann-fold domains"/>
    <property type="match status" value="1"/>
</dbReference>
<dbReference type="EMBL" id="FJOG01000008">
    <property type="protein sequence ID" value="CZR56462.1"/>
    <property type="molecule type" value="Genomic_DNA"/>
</dbReference>
<evidence type="ECO:0000313" key="4">
    <source>
        <dbReference type="EMBL" id="CZR56462.1"/>
    </source>
</evidence>
<evidence type="ECO:0000313" key="5">
    <source>
        <dbReference type="Proteomes" id="UP000184330"/>
    </source>
</evidence>
<dbReference type="InterPro" id="IPR008030">
    <property type="entry name" value="NmrA-like"/>
</dbReference>
<reference evidence="4 5" key="1">
    <citation type="submission" date="2016-03" db="EMBL/GenBank/DDBJ databases">
        <authorList>
            <person name="Ploux O."/>
        </authorList>
    </citation>
    <scope>NUCLEOTIDE SEQUENCE [LARGE SCALE GENOMIC DNA]</scope>
    <source>
        <strain evidence="4 5">UAMH 11012</strain>
    </source>
</reference>
<protein>
    <recommendedName>
        <fullName evidence="3">NmrA-like domain-containing protein</fullName>
    </recommendedName>
</protein>
<keyword evidence="5" id="KW-1185">Reference proteome</keyword>
<dbReference type="PANTHER" id="PTHR42748:SF31">
    <property type="entry name" value="NMRA-LIKE DOMAIN-CONTAINING PROTEIN-RELATED"/>
    <property type="match status" value="1"/>
</dbReference>
<comment type="similarity">
    <text evidence="1">Belongs to the NmrA-type oxidoreductase family.</text>
</comment>
<evidence type="ECO:0000259" key="3">
    <source>
        <dbReference type="Pfam" id="PF05368"/>
    </source>
</evidence>
<proteinExistence type="inferred from homology"/>
<dbReference type="GO" id="GO:0005634">
    <property type="term" value="C:nucleus"/>
    <property type="evidence" value="ECO:0007669"/>
    <property type="project" value="TreeGrafter"/>
</dbReference>
<dbReference type="OrthoDB" id="419598at2759"/>
<organism evidence="4 5">
    <name type="scientific">Phialocephala subalpina</name>
    <dbReference type="NCBI Taxonomy" id="576137"/>
    <lineage>
        <taxon>Eukaryota</taxon>
        <taxon>Fungi</taxon>
        <taxon>Dikarya</taxon>
        <taxon>Ascomycota</taxon>
        <taxon>Pezizomycotina</taxon>
        <taxon>Leotiomycetes</taxon>
        <taxon>Helotiales</taxon>
        <taxon>Mollisiaceae</taxon>
        <taxon>Phialocephala</taxon>
        <taxon>Phialocephala fortinii species complex</taxon>
    </lineage>
</organism>
<dbReference type="InterPro" id="IPR051164">
    <property type="entry name" value="NmrA-like_oxidored"/>
</dbReference>
<dbReference type="InterPro" id="IPR036291">
    <property type="entry name" value="NAD(P)-bd_dom_sf"/>
</dbReference>
<evidence type="ECO:0000256" key="2">
    <source>
        <dbReference type="ARBA" id="ARBA00022857"/>
    </source>
</evidence>
<dbReference type="PANTHER" id="PTHR42748">
    <property type="entry name" value="NITROGEN METABOLITE REPRESSION PROTEIN NMRA FAMILY MEMBER"/>
    <property type="match status" value="1"/>
</dbReference>
<gene>
    <name evidence="4" type="ORF">PAC_06350</name>
</gene>
<dbReference type="Pfam" id="PF05368">
    <property type="entry name" value="NmrA"/>
    <property type="match status" value="1"/>
</dbReference>
<sequence>MATKETIVITCASGKQAAPLIRLLHTSQKYNLRLIVHSTSSLERLQKSYPDVDVRTTELTEPSQCLAIVKDAAVVYHIGPSLHPHETTIGINMIDAAKASRSVKHFVYSSVLNSQFRKLMNHDCKRYVEEHLIESELPYTILCPTHFMDTLPIPMFLKQMETKQKGEGLVFPAMWNPEVKFSFVALQDLAEAAFTVIEQREKHFRAKYDIVSTELLSYNEVLKKVGGVLGREIRAEQKGFEDAVATFGARLFGGKIKDVDSGMRDGLERLLLYYNRHGLQGSSNVLEWLIGRKLTGHEEWTKQMVESLTAT</sequence>
<feature type="domain" description="NmrA-like" evidence="3">
    <location>
        <begin position="3"/>
        <end position="293"/>
    </location>
</feature>
<keyword evidence="2" id="KW-0521">NADP</keyword>
<dbReference type="STRING" id="576137.A0A1L7WUK4"/>
<dbReference type="AlphaFoldDB" id="A0A1L7WUK4"/>
<dbReference type="Proteomes" id="UP000184330">
    <property type="component" value="Unassembled WGS sequence"/>
</dbReference>
<evidence type="ECO:0000256" key="1">
    <source>
        <dbReference type="ARBA" id="ARBA00006328"/>
    </source>
</evidence>
<dbReference type="Gene3D" id="3.40.50.720">
    <property type="entry name" value="NAD(P)-binding Rossmann-like Domain"/>
    <property type="match status" value="1"/>
</dbReference>